<evidence type="ECO:0000259" key="13">
    <source>
        <dbReference type="PROSITE" id="PS50885"/>
    </source>
</evidence>
<dbReference type="SMART" id="SM00387">
    <property type="entry name" value="HATPase_c"/>
    <property type="match status" value="1"/>
</dbReference>
<feature type="transmembrane region" description="Helical" evidence="11">
    <location>
        <begin position="34"/>
        <end position="61"/>
    </location>
</feature>
<evidence type="ECO:0000313" key="14">
    <source>
        <dbReference type="EMBL" id="SKC61379.1"/>
    </source>
</evidence>
<dbReference type="PROSITE" id="PS50885">
    <property type="entry name" value="HAMP"/>
    <property type="match status" value="1"/>
</dbReference>
<dbReference type="SUPFAM" id="SSF55874">
    <property type="entry name" value="ATPase domain of HSP90 chaperone/DNA topoisomerase II/histidine kinase"/>
    <property type="match status" value="1"/>
</dbReference>
<comment type="catalytic activity">
    <reaction evidence="1">
        <text>ATP + protein L-histidine = ADP + protein N-phospho-L-histidine.</text>
        <dbReference type="EC" id="2.7.13.3"/>
    </reaction>
</comment>
<keyword evidence="8 11" id="KW-1133">Transmembrane helix</keyword>
<dbReference type="PANTHER" id="PTHR45436:SF5">
    <property type="entry name" value="SENSOR HISTIDINE KINASE TRCS"/>
    <property type="match status" value="1"/>
</dbReference>
<evidence type="ECO:0000256" key="1">
    <source>
        <dbReference type="ARBA" id="ARBA00000085"/>
    </source>
</evidence>
<dbReference type="Proteomes" id="UP000190827">
    <property type="component" value="Unassembled WGS sequence"/>
</dbReference>
<evidence type="ECO:0000313" key="15">
    <source>
        <dbReference type="Proteomes" id="UP000190827"/>
    </source>
</evidence>
<evidence type="ECO:0000256" key="4">
    <source>
        <dbReference type="ARBA" id="ARBA00022553"/>
    </source>
</evidence>
<dbReference type="CDD" id="cd00082">
    <property type="entry name" value="HisKA"/>
    <property type="match status" value="1"/>
</dbReference>
<keyword evidence="15" id="KW-1185">Reference proteome</keyword>
<accession>A0ABY1LMK0</accession>
<protein>
    <recommendedName>
        <fullName evidence="3">histidine kinase</fullName>
        <ecNumber evidence="3">2.7.13.3</ecNumber>
    </recommendedName>
</protein>
<gene>
    <name evidence="14" type="ORF">SAMN06295973_2482</name>
</gene>
<evidence type="ECO:0000256" key="3">
    <source>
        <dbReference type="ARBA" id="ARBA00012438"/>
    </source>
</evidence>
<keyword evidence="7 14" id="KW-0418">Kinase</keyword>
<dbReference type="EC" id="2.7.13.3" evidence="3"/>
<dbReference type="Pfam" id="PF00512">
    <property type="entry name" value="HisKA"/>
    <property type="match status" value="1"/>
</dbReference>
<dbReference type="Gene3D" id="1.10.287.130">
    <property type="match status" value="1"/>
</dbReference>
<proteinExistence type="predicted"/>
<keyword evidence="9" id="KW-0902">Two-component regulatory system</keyword>
<evidence type="ECO:0000256" key="7">
    <source>
        <dbReference type="ARBA" id="ARBA00022777"/>
    </source>
</evidence>
<dbReference type="SUPFAM" id="SSF47384">
    <property type="entry name" value="Homodimeric domain of signal transducing histidine kinase"/>
    <property type="match status" value="1"/>
</dbReference>
<reference evidence="14 15" key="1">
    <citation type="submission" date="2017-02" db="EMBL/GenBank/DDBJ databases">
        <authorList>
            <person name="Varghese N."/>
            <person name="Submissions S."/>
        </authorList>
    </citation>
    <scope>NUCLEOTIDE SEQUENCE [LARGE SCALE GENOMIC DNA]</scope>
    <source>
        <strain evidence="14 15">VKM Ac-1787</strain>
    </source>
</reference>
<dbReference type="CDD" id="cd06225">
    <property type="entry name" value="HAMP"/>
    <property type="match status" value="1"/>
</dbReference>
<comment type="subcellular location">
    <subcellularLocation>
        <location evidence="2">Cell membrane</location>
    </subcellularLocation>
</comment>
<dbReference type="PRINTS" id="PR00344">
    <property type="entry name" value="BCTRLSENSOR"/>
</dbReference>
<evidence type="ECO:0000256" key="10">
    <source>
        <dbReference type="ARBA" id="ARBA00023136"/>
    </source>
</evidence>
<keyword evidence="10 11" id="KW-0472">Membrane</keyword>
<keyword evidence="6 11" id="KW-0812">Transmembrane</keyword>
<evidence type="ECO:0000259" key="12">
    <source>
        <dbReference type="PROSITE" id="PS50109"/>
    </source>
</evidence>
<dbReference type="InterPro" id="IPR003660">
    <property type="entry name" value="HAMP_dom"/>
</dbReference>
<dbReference type="GO" id="GO:0016301">
    <property type="term" value="F:kinase activity"/>
    <property type="evidence" value="ECO:0007669"/>
    <property type="project" value="UniProtKB-KW"/>
</dbReference>
<dbReference type="InterPro" id="IPR050428">
    <property type="entry name" value="TCS_sensor_his_kinase"/>
</dbReference>
<evidence type="ECO:0000256" key="9">
    <source>
        <dbReference type="ARBA" id="ARBA00023012"/>
    </source>
</evidence>
<dbReference type="SMART" id="SM00388">
    <property type="entry name" value="HisKA"/>
    <property type="match status" value="1"/>
</dbReference>
<sequence length="462" mass="48278">MGSDTGWRAGVADGGPHGAVAPRQRLWRSVRARAALGSVLAVGLFLGVGSVAFVGLFSAALRSGVEQSASAEAESVSAQLVAADATTLPEDDGRLLVLVEDGRVVDRTDDEIELPTPIPDGDVFVSVVDDEPVVFASEDVDVDGRDLVVLAGRSLEETDDAVGLVSMLLLIAVPVLVALVGGLTWLLVGRALAPVERIRREVSELGAGELDRRIAVPATGDEIGRLAGTMNGMLERLEDAQTAQRRFVSDASHELRSPLAVIRQYAEVAALHPDRVDPAELSSTVLEEGARMQGLVESLLLLAKLDEGATGTARRTVDVDDLLLTEAARLRSAGGLRVESAAVAAARVDGDEVLLARVARNLVDNAVRHARSVVRLGSATDGRIVRISVEDDGPGVPVESRAHVFERFVRLDESRSRDAGGSGLGLAIVADVVRLHGGSIELVDSALGGAAFIVTLPASSAS</sequence>
<dbReference type="SMART" id="SM00304">
    <property type="entry name" value="HAMP"/>
    <property type="match status" value="1"/>
</dbReference>
<dbReference type="InterPro" id="IPR005467">
    <property type="entry name" value="His_kinase_dom"/>
</dbReference>
<keyword evidence="4" id="KW-0597">Phosphoprotein</keyword>
<evidence type="ECO:0000256" key="5">
    <source>
        <dbReference type="ARBA" id="ARBA00022679"/>
    </source>
</evidence>
<dbReference type="EMBL" id="FUZO01000001">
    <property type="protein sequence ID" value="SKC61379.1"/>
    <property type="molecule type" value="Genomic_DNA"/>
</dbReference>
<dbReference type="InterPro" id="IPR036097">
    <property type="entry name" value="HisK_dim/P_sf"/>
</dbReference>
<feature type="domain" description="HAMP" evidence="13">
    <location>
        <begin position="189"/>
        <end position="242"/>
    </location>
</feature>
<dbReference type="Gene3D" id="6.10.340.10">
    <property type="match status" value="1"/>
</dbReference>
<evidence type="ECO:0000256" key="6">
    <source>
        <dbReference type="ARBA" id="ARBA00022692"/>
    </source>
</evidence>
<feature type="transmembrane region" description="Helical" evidence="11">
    <location>
        <begin position="164"/>
        <end position="188"/>
    </location>
</feature>
<evidence type="ECO:0000256" key="8">
    <source>
        <dbReference type="ARBA" id="ARBA00022989"/>
    </source>
</evidence>
<dbReference type="Pfam" id="PF00672">
    <property type="entry name" value="HAMP"/>
    <property type="match status" value="1"/>
</dbReference>
<dbReference type="Gene3D" id="3.30.565.10">
    <property type="entry name" value="Histidine kinase-like ATPase, C-terminal domain"/>
    <property type="match status" value="1"/>
</dbReference>
<dbReference type="InterPro" id="IPR036890">
    <property type="entry name" value="HATPase_C_sf"/>
</dbReference>
<dbReference type="InterPro" id="IPR003661">
    <property type="entry name" value="HisK_dim/P_dom"/>
</dbReference>
<keyword evidence="5" id="KW-0808">Transferase</keyword>
<dbReference type="InterPro" id="IPR003594">
    <property type="entry name" value="HATPase_dom"/>
</dbReference>
<name>A0ABY1LMK0_9MICO</name>
<dbReference type="Pfam" id="PF02518">
    <property type="entry name" value="HATPase_c"/>
    <property type="match status" value="1"/>
</dbReference>
<organism evidence="14 15">
    <name type="scientific">Plantibacter cousiniae</name>
    <name type="common">nom. nud.</name>
    <dbReference type="NCBI Taxonomy" id="199709"/>
    <lineage>
        <taxon>Bacteria</taxon>
        <taxon>Bacillati</taxon>
        <taxon>Actinomycetota</taxon>
        <taxon>Actinomycetes</taxon>
        <taxon>Micrococcales</taxon>
        <taxon>Microbacteriaceae</taxon>
        <taxon>Plantibacter</taxon>
    </lineage>
</organism>
<comment type="caution">
    <text evidence="14">The sequence shown here is derived from an EMBL/GenBank/DDBJ whole genome shotgun (WGS) entry which is preliminary data.</text>
</comment>
<dbReference type="SUPFAM" id="SSF158472">
    <property type="entry name" value="HAMP domain-like"/>
    <property type="match status" value="1"/>
</dbReference>
<feature type="domain" description="Histidine kinase" evidence="12">
    <location>
        <begin position="250"/>
        <end position="460"/>
    </location>
</feature>
<evidence type="ECO:0000256" key="2">
    <source>
        <dbReference type="ARBA" id="ARBA00004236"/>
    </source>
</evidence>
<evidence type="ECO:0000256" key="11">
    <source>
        <dbReference type="SAM" id="Phobius"/>
    </source>
</evidence>
<dbReference type="PANTHER" id="PTHR45436">
    <property type="entry name" value="SENSOR HISTIDINE KINASE YKOH"/>
    <property type="match status" value="1"/>
</dbReference>
<dbReference type="InterPro" id="IPR004358">
    <property type="entry name" value="Sig_transdc_His_kin-like_C"/>
</dbReference>
<dbReference type="PROSITE" id="PS50109">
    <property type="entry name" value="HIS_KIN"/>
    <property type="match status" value="1"/>
</dbReference>